<dbReference type="Pfam" id="PF01863">
    <property type="entry name" value="YgjP-like"/>
    <property type="match status" value="1"/>
</dbReference>
<evidence type="ECO:0000259" key="1">
    <source>
        <dbReference type="Pfam" id="PF01863"/>
    </source>
</evidence>
<proteinExistence type="predicted"/>
<accession>A0ABU9UTW0</accession>
<keyword evidence="3" id="KW-1185">Reference proteome</keyword>
<comment type="caution">
    <text evidence="2">The sequence shown here is derived from an EMBL/GenBank/DDBJ whole genome shotgun (WGS) entry which is preliminary data.</text>
</comment>
<name>A0ABU9UTW0_9GAMM</name>
<dbReference type="EMBL" id="JBCHKU010000019">
    <property type="protein sequence ID" value="MEM6249703.1"/>
    <property type="molecule type" value="Genomic_DNA"/>
</dbReference>
<dbReference type="CDD" id="cd07344">
    <property type="entry name" value="M48_yhfN_like"/>
    <property type="match status" value="1"/>
</dbReference>
<evidence type="ECO:0000313" key="2">
    <source>
        <dbReference type="EMBL" id="MEM6249703.1"/>
    </source>
</evidence>
<dbReference type="GO" id="GO:0008237">
    <property type="term" value="F:metallopeptidase activity"/>
    <property type="evidence" value="ECO:0007669"/>
    <property type="project" value="UniProtKB-KW"/>
</dbReference>
<reference evidence="2 3" key="1">
    <citation type="submission" date="2024-04" db="EMBL/GenBank/DDBJ databases">
        <title>Novel Shewanella species isolated from Baltic Sea sediments.</title>
        <authorList>
            <person name="Martin-Rodriguez A.J."/>
            <person name="Fernandez-Juarez V."/>
            <person name="Valeriano V.D."/>
            <person name="Mihindukulasooriya I."/>
            <person name="Ceresnova L."/>
            <person name="Joffre E."/>
            <person name="Jensie-Markopoulos S."/>
            <person name="Moore E.R.B."/>
            <person name="Sjoling A."/>
        </authorList>
    </citation>
    <scope>NUCLEOTIDE SEQUENCE [LARGE SCALE GENOMIC DNA]</scope>
    <source>
        <strain evidence="2 3">VAX-SP0-0CM-1</strain>
    </source>
</reference>
<dbReference type="PANTHER" id="PTHR30399">
    <property type="entry name" value="UNCHARACTERIZED PROTEIN YGJP"/>
    <property type="match status" value="1"/>
</dbReference>
<dbReference type="Proteomes" id="UP001489333">
    <property type="component" value="Unassembled WGS sequence"/>
</dbReference>
<evidence type="ECO:0000313" key="3">
    <source>
        <dbReference type="Proteomes" id="UP001489333"/>
    </source>
</evidence>
<dbReference type="InterPro" id="IPR002725">
    <property type="entry name" value="YgjP-like_metallopeptidase"/>
</dbReference>
<dbReference type="Gene3D" id="3.30.2010.10">
    <property type="entry name" value="Metalloproteases ('zincins'), catalytic domain"/>
    <property type="match status" value="1"/>
</dbReference>
<keyword evidence="2" id="KW-0645">Protease</keyword>
<dbReference type="EC" id="3.4.-.-" evidence="2"/>
<keyword evidence="2" id="KW-0378">Hydrolase</keyword>
<sequence length="247" mass="29056">MPSTHPLDETFSIEVRGIEIVVNRKNIKNLHLSVLPPDGRVRVSAPIHTSEQAIRLAVIGKLAWIKKQQRDFVTQPRQSSREMVNGESHYLWGQRYRLSMVETTGRHLVSLKGVSKLVIAVSTDTSTENRLKLLNGFYRLEMQQRILHLLEIWQERLGVEANYIGIKKMKTKWGSCNIQAKRIWLNLELAKKPPECLEYILVHELTHLLERHHNERFRAIMDKQMPNWREHRNLLNSLPLAYEDWQY</sequence>
<feature type="domain" description="YgjP-like metallopeptidase" evidence="1">
    <location>
        <begin position="35"/>
        <end position="237"/>
    </location>
</feature>
<dbReference type="RefSeq" id="WP_259520423.1">
    <property type="nucleotide sequence ID" value="NZ_JBCHKU010000019.1"/>
</dbReference>
<keyword evidence="2" id="KW-0482">Metalloprotease</keyword>
<gene>
    <name evidence="2" type="ORF">AAGS29_13955</name>
</gene>
<protein>
    <submittedName>
        <fullName evidence="2">SprT family zinc-dependent metalloprotease</fullName>
        <ecNumber evidence="2">3.4.-.-</ecNumber>
    </submittedName>
</protein>
<dbReference type="PANTHER" id="PTHR30399:SF1">
    <property type="entry name" value="UTP PYROPHOSPHATASE"/>
    <property type="match status" value="1"/>
</dbReference>
<dbReference type="InterPro" id="IPR053136">
    <property type="entry name" value="UTP_pyrophosphatase-like"/>
</dbReference>
<organism evidence="2 3">
    <name type="scientific">Shewanella vaxholmensis</name>
    <dbReference type="NCBI Taxonomy" id="3063535"/>
    <lineage>
        <taxon>Bacteria</taxon>
        <taxon>Pseudomonadati</taxon>
        <taxon>Pseudomonadota</taxon>
        <taxon>Gammaproteobacteria</taxon>
        <taxon>Alteromonadales</taxon>
        <taxon>Shewanellaceae</taxon>
        <taxon>Shewanella</taxon>
    </lineage>
</organism>